<evidence type="ECO:0000259" key="3">
    <source>
        <dbReference type="PROSITE" id="PS50835"/>
    </source>
</evidence>
<dbReference type="InterPro" id="IPR036179">
    <property type="entry name" value="Ig-like_dom_sf"/>
</dbReference>
<dbReference type="PANTHER" id="PTHR44170">
    <property type="entry name" value="PROTEIN SIDEKICK"/>
    <property type="match status" value="1"/>
</dbReference>
<dbReference type="PROSITE" id="PS50835">
    <property type="entry name" value="IG_LIKE"/>
    <property type="match status" value="2"/>
</dbReference>
<accession>T1JZ84</accession>
<keyword evidence="2" id="KW-1015">Disulfide bond</keyword>
<dbReference type="Pfam" id="PF07679">
    <property type="entry name" value="I-set"/>
    <property type="match status" value="1"/>
</dbReference>
<dbReference type="GO" id="GO:0030424">
    <property type="term" value="C:axon"/>
    <property type="evidence" value="ECO:0007669"/>
    <property type="project" value="TreeGrafter"/>
</dbReference>
<dbReference type="InterPro" id="IPR003598">
    <property type="entry name" value="Ig_sub2"/>
</dbReference>
<dbReference type="Pfam" id="PF13927">
    <property type="entry name" value="Ig_3"/>
    <property type="match status" value="1"/>
</dbReference>
<reference evidence="5" key="1">
    <citation type="submission" date="2011-08" db="EMBL/GenBank/DDBJ databases">
        <authorList>
            <person name="Rombauts S."/>
        </authorList>
    </citation>
    <scope>NUCLEOTIDE SEQUENCE</scope>
    <source>
        <strain evidence="5">London</strain>
    </source>
</reference>
<protein>
    <recommendedName>
        <fullName evidence="3">Ig-like domain-containing protein</fullName>
    </recommendedName>
</protein>
<dbReference type="SMART" id="SM00408">
    <property type="entry name" value="IGc2"/>
    <property type="match status" value="2"/>
</dbReference>
<dbReference type="PANTHER" id="PTHR44170:SF6">
    <property type="entry name" value="CONTACTIN"/>
    <property type="match status" value="1"/>
</dbReference>
<keyword evidence="5" id="KW-1185">Reference proteome</keyword>
<dbReference type="GO" id="GO:0098609">
    <property type="term" value="P:cell-cell adhesion"/>
    <property type="evidence" value="ECO:0007669"/>
    <property type="project" value="TreeGrafter"/>
</dbReference>
<dbReference type="InterPro" id="IPR013783">
    <property type="entry name" value="Ig-like_fold"/>
</dbReference>
<dbReference type="Gene3D" id="2.60.40.10">
    <property type="entry name" value="Immunoglobulins"/>
    <property type="match status" value="4"/>
</dbReference>
<dbReference type="SUPFAM" id="SSF48726">
    <property type="entry name" value="Immunoglobulin"/>
    <property type="match status" value="2"/>
</dbReference>
<reference evidence="4" key="2">
    <citation type="submission" date="2015-06" db="UniProtKB">
        <authorList>
            <consortium name="EnsemblMetazoa"/>
        </authorList>
    </citation>
    <scope>IDENTIFICATION</scope>
</reference>
<dbReference type="CDD" id="cd00096">
    <property type="entry name" value="Ig"/>
    <property type="match status" value="1"/>
</dbReference>
<dbReference type="Proteomes" id="UP000015104">
    <property type="component" value="Unassembled WGS sequence"/>
</dbReference>
<dbReference type="GO" id="GO:0007411">
    <property type="term" value="P:axon guidance"/>
    <property type="evidence" value="ECO:0007669"/>
    <property type="project" value="TreeGrafter"/>
</dbReference>
<dbReference type="GO" id="GO:0005886">
    <property type="term" value="C:plasma membrane"/>
    <property type="evidence" value="ECO:0007669"/>
    <property type="project" value="TreeGrafter"/>
</dbReference>
<keyword evidence="1" id="KW-0677">Repeat</keyword>
<organism evidence="4 5">
    <name type="scientific">Tetranychus urticae</name>
    <name type="common">Two-spotted spider mite</name>
    <dbReference type="NCBI Taxonomy" id="32264"/>
    <lineage>
        <taxon>Eukaryota</taxon>
        <taxon>Metazoa</taxon>
        <taxon>Ecdysozoa</taxon>
        <taxon>Arthropoda</taxon>
        <taxon>Chelicerata</taxon>
        <taxon>Arachnida</taxon>
        <taxon>Acari</taxon>
        <taxon>Acariformes</taxon>
        <taxon>Trombidiformes</taxon>
        <taxon>Prostigmata</taxon>
        <taxon>Eleutherengona</taxon>
        <taxon>Raphignathae</taxon>
        <taxon>Tetranychoidea</taxon>
        <taxon>Tetranychidae</taxon>
        <taxon>Tetranychus</taxon>
    </lineage>
</organism>
<dbReference type="EnsemblMetazoa" id="tetur03g03030.1">
    <property type="protein sequence ID" value="tetur03g03030.1"/>
    <property type="gene ID" value="tetur03g03030"/>
</dbReference>
<proteinExistence type="predicted"/>
<dbReference type="STRING" id="32264.T1JZ84"/>
<dbReference type="InterPro" id="IPR007110">
    <property type="entry name" value="Ig-like_dom"/>
</dbReference>
<evidence type="ECO:0000313" key="4">
    <source>
        <dbReference type="EnsemblMetazoa" id="tetur03g03030.1"/>
    </source>
</evidence>
<dbReference type="AlphaFoldDB" id="T1JZ84"/>
<evidence type="ECO:0000313" key="5">
    <source>
        <dbReference type="Proteomes" id="UP000015104"/>
    </source>
</evidence>
<name>T1JZ84_TETUR</name>
<evidence type="ECO:0000256" key="2">
    <source>
        <dbReference type="ARBA" id="ARBA00023157"/>
    </source>
</evidence>
<dbReference type="InterPro" id="IPR013098">
    <property type="entry name" value="Ig_I-set"/>
</dbReference>
<dbReference type="eggNOG" id="KOG3513">
    <property type="taxonomic scope" value="Eukaryota"/>
</dbReference>
<feature type="domain" description="Ig-like" evidence="3">
    <location>
        <begin position="219"/>
        <end position="322"/>
    </location>
</feature>
<evidence type="ECO:0000256" key="1">
    <source>
        <dbReference type="ARBA" id="ARBA00022737"/>
    </source>
</evidence>
<sequence length="424" mass="48635">MLLKDNTVMPIFDVDETDPGKIPRGPRFIEEPQSQIFDLNGRDHRNYVTLRCAADAYPTANYQWFKENYNKTEIVSELVNPLSDPRYTQIYGTSIIHNPKKEIDLQVRYIGQFQLTRSNDFANTNWGKSLSCDPPQHHPRGMFYWVKNVFPNIIGDDRRTFVSSDGNLYFSSVEEVDISLECVAYGYPVPSYNWSRVGVTEQLPDGTSLTSHNRLLIIPKVNVQNSGEYRFSISHSPIIQCQSNLVWTCDAFGIREVKYNWYKNGVELRANTISPEDHQRIKIENNVLTIEAANPNRDAGMYQCRAYNELDNAFSSAQLKISGIKPNISSVPINRHVSLPGLSYQWLFNDSPYRSNSEILSKIHQTKGYLTVFENSSFAEYPRPKIVALVNDTVQLPCDAHSDSKLDIAFIWLHNDIKINQYNN</sequence>
<dbReference type="HOGENOM" id="CLU_647835_0_0_1"/>
<dbReference type="EMBL" id="CAEY01001117">
    <property type="status" value="NOT_ANNOTATED_CDS"/>
    <property type="molecule type" value="Genomic_DNA"/>
</dbReference>
<feature type="domain" description="Ig-like" evidence="3">
    <location>
        <begin position="26"/>
        <end position="68"/>
    </location>
</feature>